<keyword evidence="9 18" id="KW-0862">Zinc</keyword>
<comment type="catalytic activity">
    <reaction evidence="14">
        <text>5,6-dihydrouridine(47) in tRNA + NAD(+) = uridine(47) in tRNA + NADH + H(+)</text>
        <dbReference type="Rhea" id="RHEA:53364"/>
        <dbReference type="Rhea" id="RHEA-COMP:13539"/>
        <dbReference type="Rhea" id="RHEA-COMP:13540"/>
        <dbReference type="ChEBI" id="CHEBI:15378"/>
        <dbReference type="ChEBI" id="CHEBI:57540"/>
        <dbReference type="ChEBI" id="CHEBI:57945"/>
        <dbReference type="ChEBI" id="CHEBI:65315"/>
        <dbReference type="ChEBI" id="CHEBI:74443"/>
        <dbReference type="EC" id="1.3.1.89"/>
    </reaction>
    <physiologicalReaction direction="right-to-left" evidence="14">
        <dbReference type="Rhea" id="RHEA:53366"/>
    </physiologicalReaction>
</comment>
<evidence type="ECO:0000256" key="15">
    <source>
        <dbReference type="ARBA" id="ARBA00048342"/>
    </source>
</evidence>
<keyword evidence="7" id="KW-0677">Repeat</keyword>
<dbReference type="PANTHER" id="PTHR45846:SF1">
    <property type="entry name" value="TRNA-DIHYDROURIDINE(47) SYNTHASE [NAD(P)(+)]-LIKE"/>
    <property type="match status" value="1"/>
</dbReference>
<dbReference type="RefSeq" id="XP_015892441.1">
    <property type="nucleotide sequence ID" value="XM_016036955.4"/>
</dbReference>
<dbReference type="GO" id="GO:0008270">
    <property type="term" value="F:zinc ion binding"/>
    <property type="evidence" value="ECO:0007669"/>
    <property type="project" value="UniProtKB-KW"/>
</dbReference>
<protein>
    <recommendedName>
        <fullName evidence="19">tRNA-dihydrouridine(47) synthase [NAD(P)(+)]</fullName>
        <ecNumber evidence="19">1.3.1.-</ecNumber>
    </recommendedName>
    <alternativeName>
        <fullName evidence="19">tRNA-dihydrouridine synthase 3</fullName>
    </alternativeName>
</protein>
<evidence type="ECO:0000256" key="20">
    <source>
        <dbReference type="SAM" id="MobiDB-lite"/>
    </source>
</evidence>
<dbReference type="InParanoid" id="A0A6P4A8W9"/>
<dbReference type="Pfam" id="PF01207">
    <property type="entry name" value="Dus"/>
    <property type="match status" value="1"/>
</dbReference>
<evidence type="ECO:0000256" key="1">
    <source>
        <dbReference type="ARBA" id="ARBA00001917"/>
    </source>
</evidence>
<dbReference type="InterPro" id="IPR000571">
    <property type="entry name" value="Znf_CCCH"/>
</dbReference>
<evidence type="ECO:0000256" key="10">
    <source>
        <dbReference type="ARBA" id="ARBA00022857"/>
    </source>
</evidence>
<dbReference type="InterPro" id="IPR018517">
    <property type="entry name" value="tRNA_hU_synthase_CS"/>
</dbReference>
<evidence type="ECO:0000256" key="13">
    <source>
        <dbReference type="ARBA" id="ARBA00045934"/>
    </source>
</evidence>
<keyword evidence="5 19" id="KW-0819">tRNA processing</keyword>
<keyword evidence="11 19" id="KW-0560">Oxidoreductase</keyword>
<keyword evidence="10" id="KW-0521">NADP</keyword>
<comment type="catalytic activity">
    <reaction evidence="16">
        <text>a 5,6-dihydrouridine in mRNA + NADP(+) = a uridine in mRNA + NADPH + H(+)</text>
        <dbReference type="Rhea" id="RHEA:69855"/>
        <dbReference type="Rhea" id="RHEA-COMP:14658"/>
        <dbReference type="Rhea" id="RHEA-COMP:17789"/>
        <dbReference type="ChEBI" id="CHEBI:15378"/>
        <dbReference type="ChEBI" id="CHEBI:57783"/>
        <dbReference type="ChEBI" id="CHEBI:58349"/>
        <dbReference type="ChEBI" id="CHEBI:65315"/>
        <dbReference type="ChEBI" id="CHEBI:74443"/>
    </reaction>
    <physiologicalReaction direction="right-to-left" evidence="16">
        <dbReference type="Rhea" id="RHEA:69857"/>
    </physiologicalReaction>
</comment>
<dbReference type="Gene3D" id="3.20.20.70">
    <property type="entry name" value="Aldolase class I"/>
    <property type="match status" value="1"/>
</dbReference>
<comment type="catalytic activity">
    <reaction evidence="17">
        <text>5,6-dihydrouridine(47) in tRNA + NADP(+) = uridine(47) in tRNA + NADPH + H(+)</text>
        <dbReference type="Rhea" id="RHEA:53360"/>
        <dbReference type="Rhea" id="RHEA-COMP:13539"/>
        <dbReference type="Rhea" id="RHEA-COMP:13540"/>
        <dbReference type="ChEBI" id="CHEBI:15378"/>
        <dbReference type="ChEBI" id="CHEBI:57783"/>
        <dbReference type="ChEBI" id="CHEBI:58349"/>
        <dbReference type="ChEBI" id="CHEBI:65315"/>
        <dbReference type="ChEBI" id="CHEBI:74443"/>
        <dbReference type="EC" id="1.3.1.89"/>
    </reaction>
    <physiologicalReaction direction="right-to-left" evidence="17">
        <dbReference type="Rhea" id="RHEA:53362"/>
    </physiologicalReaction>
</comment>
<evidence type="ECO:0000256" key="18">
    <source>
        <dbReference type="PROSITE-ProRule" id="PRU00723"/>
    </source>
</evidence>
<dbReference type="GeneID" id="107426709"/>
<feature type="compositionally biased region" description="Basic and acidic residues" evidence="20">
    <location>
        <begin position="63"/>
        <end position="84"/>
    </location>
</feature>
<sequence length="697" mass="77350">MDESQAELVQDHPIVSSGSTPSASNGGTQQTPEELVARAIAPVKREFLRPPPVRPSSSSSTTNKDDAVTDAKDKPAQSALDKEKKSKRQLKRERRQQQKSALSICPEVARTGDVSTCPYNDKCRFSHDVEAFMALKADDLEGKCPFISDDEPCPYGLACRFSKTHRSGVSVGNANTRRKGSEVNGLSKDVQKLLWKNKMKFPKADAKLKALGLLGPANSKSKNLVDKEVDQLDSNDCHVNNENGCVDLTNDIDVKGDISAKIEEEDAVNETSANDEHPPPLKKPKCATEKCCPGRAEDESVGEKVVSDSSIEPEIQVAADTIHPETERSLKLHPRERKIIDFREKLYLAPLTTVGNLPFRRVCKFLGADVTCGEMAMCTNLLQGQASEWALLRRHSSEDLFGVQICGAYADTVTRAVELVDQECVVDFIDINMGCPIDIVVNKGAGSALLTKPMRMKGIIEAASGTTDKHLTVKVRTAYFEGKNRVHSLIADIGGWGASAVTIHGRSRQQRYSKLADWEYIYECARKAPDALQVLGNGDIFSYLDWNKHKADCPELSSCMIARGALVKPWIFTEIKEQRHWDISSGERLNILMDFARFGLEHWGSDTKGVETTRRFLLEWLSYTCRYIPVGLLDVIPQRLNWRPPSYFGRDDLETLMASDSAADWIRISEMLLGKVPDGFTFAPKHKSNAYDRAENG</sequence>
<evidence type="ECO:0000313" key="22">
    <source>
        <dbReference type="Proteomes" id="UP001652623"/>
    </source>
</evidence>
<dbReference type="GO" id="GO:0006397">
    <property type="term" value="P:mRNA processing"/>
    <property type="evidence" value="ECO:0007669"/>
    <property type="project" value="UniProtKB-KW"/>
</dbReference>
<dbReference type="SMR" id="A0A6P4A8W9"/>
<evidence type="ECO:0000256" key="5">
    <source>
        <dbReference type="ARBA" id="ARBA00022694"/>
    </source>
</evidence>
<dbReference type="GO" id="GO:0102265">
    <property type="term" value="F:tRNA-dihydrouridine47 synthase activity"/>
    <property type="evidence" value="ECO:0007669"/>
    <property type="project" value="UniProtKB-EC"/>
</dbReference>
<dbReference type="PANTHER" id="PTHR45846">
    <property type="entry name" value="TRNA-DIHYDROURIDINE(47) SYNTHASE [NAD(P)(+)]-LIKE"/>
    <property type="match status" value="1"/>
</dbReference>
<dbReference type="EC" id="1.3.1.-" evidence="19"/>
<keyword evidence="3 19" id="KW-0288">FMN</keyword>
<evidence type="ECO:0000256" key="16">
    <source>
        <dbReference type="ARBA" id="ARBA00049447"/>
    </source>
</evidence>
<accession>A0A6P4A8W9</accession>
<keyword evidence="2 19" id="KW-0285">Flavoprotein</keyword>
<feature type="compositionally biased region" description="Basic residues" evidence="20">
    <location>
        <begin position="85"/>
        <end position="94"/>
    </location>
</feature>
<dbReference type="SUPFAM" id="SSF51395">
    <property type="entry name" value="FMN-linked oxidoreductases"/>
    <property type="match status" value="1"/>
</dbReference>
<evidence type="ECO:0000256" key="17">
    <source>
        <dbReference type="ARBA" id="ARBA00049513"/>
    </source>
</evidence>
<dbReference type="Proteomes" id="UP001652623">
    <property type="component" value="Chromosome 9"/>
</dbReference>
<evidence type="ECO:0000256" key="8">
    <source>
        <dbReference type="ARBA" id="ARBA00022771"/>
    </source>
</evidence>
<dbReference type="FunFam" id="4.10.1000.10:FF:000029">
    <property type="entry name" value="tRNA-dihydrouridine(47) synthase [NAD(P)(+)]"/>
    <property type="match status" value="1"/>
</dbReference>
<comment type="function">
    <text evidence="13">Catalyzes the synthesis of dihydrouridine, a modified base found in the D-loop of most tRNAs. Specifically modifies U47 in cytoplasmic tRNAs. Catalyzes the synthesis of dihydrouridine in some mRNAs, thereby affecting their translation.</text>
</comment>
<evidence type="ECO:0000256" key="6">
    <source>
        <dbReference type="ARBA" id="ARBA00022723"/>
    </source>
</evidence>
<dbReference type="CDD" id="cd02801">
    <property type="entry name" value="DUS_like_FMN"/>
    <property type="match status" value="1"/>
</dbReference>
<evidence type="ECO:0000256" key="19">
    <source>
        <dbReference type="RuleBase" id="RU291113"/>
    </source>
</evidence>
<evidence type="ECO:0000256" key="9">
    <source>
        <dbReference type="ARBA" id="ARBA00022833"/>
    </source>
</evidence>
<dbReference type="PROSITE" id="PS01136">
    <property type="entry name" value="UPF0034"/>
    <property type="match status" value="1"/>
</dbReference>
<gene>
    <name evidence="23" type="primary">LOC107426709</name>
</gene>
<feature type="domain" description="C3H1-type" evidence="21">
    <location>
        <begin position="99"/>
        <end position="130"/>
    </location>
</feature>
<feature type="compositionally biased region" description="Polar residues" evidence="20">
    <location>
        <begin position="16"/>
        <end position="32"/>
    </location>
</feature>
<organism evidence="22 23">
    <name type="scientific">Ziziphus jujuba</name>
    <name type="common">Chinese jujube</name>
    <name type="synonym">Ziziphus sativa</name>
    <dbReference type="NCBI Taxonomy" id="326968"/>
    <lineage>
        <taxon>Eukaryota</taxon>
        <taxon>Viridiplantae</taxon>
        <taxon>Streptophyta</taxon>
        <taxon>Embryophyta</taxon>
        <taxon>Tracheophyta</taxon>
        <taxon>Spermatophyta</taxon>
        <taxon>Magnoliopsida</taxon>
        <taxon>eudicotyledons</taxon>
        <taxon>Gunneridae</taxon>
        <taxon>Pentapetalae</taxon>
        <taxon>rosids</taxon>
        <taxon>fabids</taxon>
        <taxon>Rosales</taxon>
        <taxon>Rhamnaceae</taxon>
        <taxon>Paliureae</taxon>
        <taxon>Ziziphus</taxon>
    </lineage>
</organism>
<evidence type="ECO:0000313" key="23">
    <source>
        <dbReference type="RefSeq" id="XP_015892441.1"/>
    </source>
</evidence>
<comment type="catalytic activity">
    <reaction evidence="15">
        <text>a 5,6-dihydrouridine in mRNA + NAD(+) = a uridine in mRNA + NADH + H(+)</text>
        <dbReference type="Rhea" id="RHEA:69851"/>
        <dbReference type="Rhea" id="RHEA-COMP:14658"/>
        <dbReference type="Rhea" id="RHEA-COMP:17789"/>
        <dbReference type="ChEBI" id="CHEBI:15378"/>
        <dbReference type="ChEBI" id="CHEBI:57540"/>
        <dbReference type="ChEBI" id="CHEBI:57945"/>
        <dbReference type="ChEBI" id="CHEBI:65315"/>
        <dbReference type="ChEBI" id="CHEBI:74443"/>
    </reaction>
    <physiologicalReaction direction="right-to-left" evidence="15">
        <dbReference type="Rhea" id="RHEA:69853"/>
    </physiologicalReaction>
</comment>
<dbReference type="GO" id="GO:0050660">
    <property type="term" value="F:flavin adenine dinucleotide binding"/>
    <property type="evidence" value="ECO:0007669"/>
    <property type="project" value="UniProtKB-UniRule"/>
</dbReference>
<name>A0A6P4A8W9_ZIZJJ</name>
<evidence type="ECO:0000256" key="7">
    <source>
        <dbReference type="ARBA" id="ARBA00022737"/>
    </source>
</evidence>
<dbReference type="GO" id="GO:0003723">
    <property type="term" value="F:RNA binding"/>
    <property type="evidence" value="ECO:0007669"/>
    <property type="project" value="TreeGrafter"/>
</dbReference>
<keyword evidence="12" id="KW-0520">NAD</keyword>
<proteinExistence type="inferred from homology"/>
<feature type="zinc finger region" description="C3H1-type" evidence="18">
    <location>
        <begin position="99"/>
        <end position="130"/>
    </location>
</feature>
<dbReference type="InterPro" id="IPR035587">
    <property type="entry name" value="DUS-like_FMN-bd"/>
</dbReference>
<dbReference type="FunCoup" id="A0A6P4A8W9">
    <property type="interactions" value="3295"/>
</dbReference>
<keyword evidence="6 18" id="KW-0479">Metal-binding</keyword>
<comment type="similarity">
    <text evidence="19">Belongs to the dus family. Dus3 subfamily.</text>
</comment>
<evidence type="ECO:0000259" key="21">
    <source>
        <dbReference type="PROSITE" id="PS50103"/>
    </source>
</evidence>
<dbReference type="KEGG" id="zju:107426709"/>
<evidence type="ECO:0000256" key="11">
    <source>
        <dbReference type="ARBA" id="ARBA00023002"/>
    </source>
</evidence>
<evidence type="ECO:0000256" key="12">
    <source>
        <dbReference type="ARBA" id="ARBA00023027"/>
    </source>
</evidence>
<evidence type="ECO:0000256" key="2">
    <source>
        <dbReference type="ARBA" id="ARBA00022630"/>
    </source>
</evidence>
<keyword evidence="8 18" id="KW-0863">Zinc-finger</keyword>
<evidence type="ECO:0000256" key="14">
    <source>
        <dbReference type="ARBA" id="ARBA00048266"/>
    </source>
</evidence>
<dbReference type="PROSITE" id="PS50103">
    <property type="entry name" value="ZF_C3H1"/>
    <property type="match status" value="1"/>
</dbReference>
<keyword evidence="22" id="KW-1185">Reference proteome</keyword>
<dbReference type="InterPro" id="IPR013785">
    <property type="entry name" value="Aldolase_TIM"/>
</dbReference>
<feature type="region of interest" description="Disordered" evidence="20">
    <location>
        <begin position="1"/>
        <end position="102"/>
    </location>
</feature>
<evidence type="ECO:0000256" key="4">
    <source>
        <dbReference type="ARBA" id="ARBA00022664"/>
    </source>
</evidence>
<dbReference type="FunFam" id="3.20.20.70:FF:000067">
    <property type="entry name" value="tRNA-dihydrouridine(47) synthase [NAD(P)(+)]"/>
    <property type="match status" value="1"/>
</dbReference>
<comment type="cofactor">
    <cofactor evidence="1 19">
        <name>FMN</name>
        <dbReference type="ChEBI" id="CHEBI:58210"/>
    </cofactor>
</comment>
<evidence type="ECO:0000256" key="3">
    <source>
        <dbReference type="ARBA" id="ARBA00022643"/>
    </source>
</evidence>
<keyword evidence="4" id="KW-0507">mRNA processing</keyword>
<reference evidence="23" key="1">
    <citation type="submission" date="2025-08" db="UniProtKB">
        <authorList>
            <consortium name="RefSeq"/>
        </authorList>
    </citation>
    <scope>IDENTIFICATION</scope>
    <source>
        <tissue evidence="23">Seedling</tissue>
    </source>
</reference>
<dbReference type="Gene3D" id="4.10.1000.10">
    <property type="entry name" value="Zinc finger, CCCH-type"/>
    <property type="match status" value="1"/>
</dbReference>
<dbReference type="Pfam" id="PF25585">
    <property type="entry name" value="zf-CCCH_DUS3L"/>
    <property type="match status" value="1"/>
</dbReference>
<dbReference type="AlphaFoldDB" id="A0A6P4A8W9"/>